<evidence type="ECO:0000313" key="3">
    <source>
        <dbReference type="Proteomes" id="UP001152888"/>
    </source>
</evidence>
<feature type="region of interest" description="Disordered" evidence="1">
    <location>
        <begin position="44"/>
        <end position="77"/>
    </location>
</feature>
<proteinExistence type="predicted"/>
<dbReference type="EMBL" id="CAKOFQ010006701">
    <property type="protein sequence ID" value="CAH1962329.1"/>
    <property type="molecule type" value="Genomic_DNA"/>
</dbReference>
<feature type="compositionally biased region" description="Polar residues" evidence="1">
    <location>
        <begin position="62"/>
        <end position="72"/>
    </location>
</feature>
<accession>A0A9P0K1B4</accession>
<dbReference type="Proteomes" id="UP001152888">
    <property type="component" value="Unassembled WGS sequence"/>
</dbReference>
<evidence type="ECO:0000313" key="2">
    <source>
        <dbReference type="EMBL" id="CAH1962329.1"/>
    </source>
</evidence>
<keyword evidence="3" id="KW-1185">Reference proteome</keyword>
<protein>
    <submittedName>
        <fullName evidence="2">Uncharacterized protein</fullName>
    </submittedName>
</protein>
<sequence length="146" mass="16921">MKSKSKSEKRELTKQELEEIKQEAAQRYTDTSWKIFLQNRKNATLPSLKENTNTEESHTKSDTNQSPVTNGISGPKQVTVEITEYDVRRPAPLVEIESTQEYDSSSCDIYEKVRNANEPRRVVQIERVAVTYEPLERYDGDVDMNY</sequence>
<reference evidence="2" key="1">
    <citation type="submission" date="2022-03" db="EMBL/GenBank/DDBJ databases">
        <authorList>
            <person name="Sayadi A."/>
        </authorList>
    </citation>
    <scope>NUCLEOTIDE SEQUENCE</scope>
</reference>
<evidence type="ECO:0000256" key="1">
    <source>
        <dbReference type="SAM" id="MobiDB-lite"/>
    </source>
</evidence>
<dbReference type="OrthoDB" id="6698767at2759"/>
<organism evidence="2 3">
    <name type="scientific">Acanthoscelides obtectus</name>
    <name type="common">Bean weevil</name>
    <name type="synonym">Bruchus obtectus</name>
    <dbReference type="NCBI Taxonomy" id="200917"/>
    <lineage>
        <taxon>Eukaryota</taxon>
        <taxon>Metazoa</taxon>
        <taxon>Ecdysozoa</taxon>
        <taxon>Arthropoda</taxon>
        <taxon>Hexapoda</taxon>
        <taxon>Insecta</taxon>
        <taxon>Pterygota</taxon>
        <taxon>Neoptera</taxon>
        <taxon>Endopterygota</taxon>
        <taxon>Coleoptera</taxon>
        <taxon>Polyphaga</taxon>
        <taxon>Cucujiformia</taxon>
        <taxon>Chrysomeloidea</taxon>
        <taxon>Chrysomelidae</taxon>
        <taxon>Bruchinae</taxon>
        <taxon>Bruchini</taxon>
        <taxon>Acanthoscelides</taxon>
    </lineage>
</organism>
<name>A0A9P0K1B4_ACAOB</name>
<dbReference type="AlphaFoldDB" id="A0A9P0K1B4"/>
<comment type="caution">
    <text evidence="2">The sequence shown here is derived from an EMBL/GenBank/DDBJ whole genome shotgun (WGS) entry which is preliminary data.</text>
</comment>
<gene>
    <name evidence="2" type="ORF">ACAOBT_LOCUS4625</name>
</gene>